<protein>
    <submittedName>
        <fullName evidence="1">Uncharacterized protein</fullName>
    </submittedName>
</protein>
<evidence type="ECO:0000313" key="1">
    <source>
        <dbReference type="EMBL" id="KAJ1151508.1"/>
    </source>
</evidence>
<comment type="caution">
    <text evidence="1">The sequence shown here is derived from an EMBL/GenBank/DDBJ whole genome shotgun (WGS) entry which is preliminary data.</text>
</comment>
<reference evidence="1" key="1">
    <citation type="journal article" date="2022" name="bioRxiv">
        <title>Sequencing and chromosome-scale assembly of the giantPleurodeles waltlgenome.</title>
        <authorList>
            <person name="Brown T."/>
            <person name="Elewa A."/>
            <person name="Iarovenko S."/>
            <person name="Subramanian E."/>
            <person name="Araus A.J."/>
            <person name="Petzold A."/>
            <person name="Susuki M."/>
            <person name="Suzuki K.-i.T."/>
            <person name="Hayashi T."/>
            <person name="Toyoda A."/>
            <person name="Oliveira C."/>
            <person name="Osipova E."/>
            <person name="Leigh N.D."/>
            <person name="Simon A."/>
            <person name="Yun M.H."/>
        </authorList>
    </citation>
    <scope>NUCLEOTIDE SEQUENCE</scope>
    <source>
        <strain evidence="1">20211129_DDA</strain>
        <tissue evidence="1">Liver</tissue>
    </source>
</reference>
<proteinExistence type="predicted"/>
<sequence>MTGVHIKAGQTQRYQPALLCVLLIMFLEMYTKPILRGTQGTNRETLTSRVFDGLRDAFERGRLHKPDDFSVGKSGIFMAALQRYFVNV</sequence>
<name>A0AAV7RHQ0_PLEWA</name>
<accession>A0AAV7RHQ0</accession>
<dbReference type="AlphaFoldDB" id="A0AAV7RHQ0"/>
<organism evidence="1 2">
    <name type="scientific">Pleurodeles waltl</name>
    <name type="common">Iberian ribbed newt</name>
    <dbReference type="NCBI Taxonomy" id="8319"/>
    <lineage>
        <taxon>Eukaryota</taxon>
        <taxon>Metazoa</taxon>
        <taxon>Chordata</taxon>
        <taxon>Craniata</taxon>
        <taxon>Vertebrata</taxon>
        <taxon>Euteleostomi</taxon>
        <taxon>Amphibia</taxon>
        <taxon>Batrachia</taxon>
        <taxon>Caudata</taxon>
        <taxon>Salamandroidea</taxon>
        <taxon>Salamandridae</taxon>
        <taxon>Pleurodelinae</taxon>
        <taxon>Pleurodeles</taxon>
    </lineage>
</organism>
<dbReference type="EMBL" id="JANPWB010000009">
    <property type="protein sequence ID" value="KAJ1151508.1"/>
    <property type="molecule type" value="Genomic_DNA"/>
</dbReference>
<dbReference type="Proteomes" id="UP001066276">
    <property type="component" value="Chromosome 5"/>
</dbReference>
<evidence type="ECO:0000313" key="2">
    <source>
        <dbReference type="Proteomes" id="UP001066276"/>
    </source>
</evidence>
<gene>
    <name evidence="1" type="ORF">NDU88_004288</name>
</gene>
<keyword evidence="2" id="KW-1185">Reference proteome</keyword>